<dbReference type="PaxDb" id="44689-DDB0231458"/>
<keyword evidence="3" id="KW-1185">Reference proteome</keyword>
<dbReference type="InParanoid" id="Q559V6"/>
<dbReference type="PhylomeDB" id="Q559V6"/>
<dbReference type="PANTHER" id="PTHR12224:SF0">
    <property type="entry name" value="BETA-1,4-MANNOSYL-GLYCOPROTEIN 4-BETA-N-ACETYLGLUCOSAMINYLTRANSFERASE"/>
    <property type="match status" value="1"/>
</dbReference>
<evidence type="ECO:0000256" key="1">
    <source>
        <dbReference type="SAM" id="Phobius"/>
    </source>
</evidence>
<dbReference type="VEuPathDB" id="AmoebaDB:DDB_G0272276"/>
<dbReference type="InterPro" id="IPR006813">
    <property type="entry name" value="Glyco_trans_17"/>
</dbReference>
<dbReference type="GO" id="GO:0016757">
    <property type="term" value="F:glycosyltransferase activity"/>
    <property type="evidence" value="ECO:0000318"/>
    <property type="project" value="GO_Central"/>
</dbReference>
<dbReference type="dictyBase" id="DDB_G0272276">
    <property type="gene designation" value="gnt5"/>
</dbReference>
<gene>
    <name evidence="2" type="primary">gnt5</name>
    <name evidence="2" type="ORF">DDB_G0272276</name>
</gene>
<dbReference type="PANTHER" id="PTHR12224">
    <property type="entry name" value="BETA-1,4-MANNOSYL-GLYCOPROTEIN BETA-1,4-N-ACETYLGLUCOSAMINYL-TRANSFERASE"/>
    <property type="match status" value="1"/>
</dbReference>
<feature type="transmembrane region" description="Helical" evidence="1">
    <location>
        <begin position="6"/>
        <end position="25"/>
    </location>
</feature>
<comment type="caution">
    <text evidence="2">The sequence shown here is derived from an EMBL/GenBank/DDBJ whole genome shotgun (WGS) entry which is preliminary data.</text>
</comment>
<accession>Q559V6</accession>
<dbReference type="HOGENOM" id="CLU_624735_0_0_1"/>
<dbReference type="EMBL" id="AAFI02000008">
    <property type="protein sequence ID" value="EAL71290.1"/>
    <property type="molecule type" value="Genomic_DNA"/>
</dbReference>
<dbReference type="FunCoup" id="Q559V6">
    <property type="interactions" value="3"/>
</dbReference>
<dbReference type="Proteomes" id="UP000002195">
    <property type="component" value="Unassembled WGS sequence"/>
</dbReference>
<dbReference type="KEGG" id="ddi:DDB_G0272276"/>
<dbReference type="Pfam" id="PF04724">
    <property type="entry name" value="Glyco_transf_17"/>
    <property type="match status" value="1"/>
</dbReference>
<proteinExistence type="predicted"/>
<dbReference type="RefSeq" id="XP_645228.1">
    <property type="nucleotide sequence ID" value="XM_640136.1"/>
</dbReference>
<name>Q559V6_DICDI</name>
<dbReference type="GO" id="GO:0003830">
    <property type="term" value="F:beta-1,4-mannosylglycoprotein 4-beta-N-acetylglucosaminyltransferase activity"/>
    <property type="evidence" value="ECO:0007669"/>
    <property type="project" value="InterPro"/>
</dbReference>
<sequence length="443" mass="52092">MNNTIARIVVLIGLIFVATYTIYLLPNLSQSIKVYQTENIYHLSNNKQQVSNYNIDYEFRGKNFTQDMNNFPWEDFKAAARTGKTENTDKYSQMLILTLSNYLIEPPLVPINESCKPEPLPIINNSVCGKYPRVFSGKRDKPVKIGHMVQIGFDIDVLEVHLNELYDVIDHFFILESTVTHYHKMKKPLIWEHVKFQDRFIKFQDKVVHLILDDTDEENGKGLFDAESYQETRRWQKFLYWNERTNQYGDDDIIGFGDTDEISARINLHYLKNCQFRKSVDIVDIGIWFPYGPINQVFKPFYSVPNNPYTLGDPTFYTLKRAKSTTKAPSRNRGTSGHYMLGGMHMTHYGYLPFQMVKYLSCTECGIKNETHVKNFSDDIQNGNIQKLELRLLETKSDHAYKIQDISTMDDFFKKEVAILPWFYNCNRNRYPVWERKNDPRLF</sequence>
<dbReference type="AlphaFoldDB" id="Q559V6"/>
<dbReference type="OMA" id="LESHIWR"/>
<organism evidence="2 3">
    <name type="scientific">Dictyostelium discoideum</name>
    <name type="common">Social amoeba</name>
    <dbReference type="NCBI Taxonomy" id="44689"/>
    <lineage>
        <taxon>Eukaryota</taxon>
        <taxon>Amoebozoa</taxon>
        <taxon>Evosea</taxon>
        <taxon>Eumycetozoa</taxon>
        <taxon>Dictyostelia</taxon>
        <taxon>Dictyosteliales</taxon>
        <taxon>Dictyosteliaceae</taxon>
        <taxon>Dictyostelium</taxon>
    </lineage>
</organism>
<reference evidence="2 3" key="1">
    <citation type="journal article" date="2005" name="Nature">
        <title>The genome of the social amoeba Dictyostelium discoideum.</title>
        <authorList>
            <consortium name="The Dictyostelium discoideum Sequencing Consortium"/>
            <person name="Eichinger L."/>
            <person name="Pachebat J.A."/>
            <person name="Glockner G."/>
            <person name="Rajandream M.A."/>
            <person name="Sucgang R."/>
            <person name="Berriman M."/>
            <person name="Song J."/>
            <person name="Olsen R."/>
            <person name="Szafranski K."/>
            <person name="Xu Q."/>
            <person name="Tunggal B."/>
            <person name="Kummerfeld S."/>
            <person name="Madera M."/>
            <person name="Konfortov B.A."/>
            <person name="Rivero F."/>
            <person name="Bankier A.T."/>
            <person name="Lehmann R."/>
            <person name="Hamlin N."/>
            <person name="Davies R."/>
            <person name="Gaudet P."/>
            <person name="Fey P."/>
            <person name="Pilcher K."/>
            <person name="Chen G."/>
            <person name="Saunders D."/>
            <person name="Sodergren E."/>
            <person name="Davis P."/>
            <person name="Kerhornou A."/>
            <person name="Nie X."/>
            <person name="Hall N."/>
            <person name="Anjard C."/>
            <person name="Hemphill L."/>
            <person name="Bason N."/>
            <person name="Farbrother P."/>
            <person name="Desany B."/>
            <person name="Just E."/>
            <person name="Morio T."/>
            <person name="Rost R."/>
            <person name="Churcher C."/>
            <person name="Cooper J."/>
            <person name="Haydock S."/>
            <person name="van Driessche N."/>
            <person name="Cronin A."/>
            <person name="Goodhead I."/>
            <person name="Muzny D."/>
            <person name="Mourier T."/>
            <person name="Pain A."/>
            <person name="Lu M."/>
            <person name="Harper D."/>
            <person name="Lindsay R."/>
            <person name="Hauser H."/>
            <person name="James K."/>
            <person name="Quiles M."/>
            <person name="Madan Babu M."/>
            <person name="Saito T."/>
            <person name="Buchrieser C."/>
            <person name="Wardroper A."/>
            <person name="Felder M."/>
            <person name="Thangavelu M."/>
            <person name="Johnson D."/>
            <person name="Knights A."/>
            <person name="Loulseged H."/>
            <person name="Mungall K."/>
            <person name="Oliver K."/>
            <person name="Price C."/>
            <person name="Quail M.A."/>
            <person name="Urushihara H."/>
            <person name="Hernandez J."/>
            <person name="Rabbinowitsch E."/>
            <person name="Steffen D."/>
            <person name="Sanders M."/>
            <person name="Ma J."/>
            <person name="Kohara Y."/>
            <person name="Sharp S."/>
            <person name="Simmonds M."/>
            <person name="Spiegler S."/>
            <person name="Tivey A."/>
            <person name="Sugano S."/>
            <person name="White B."/>
            <person name="Walker D."/>
            <person name="Woodward J."/>
            <person name="Winckler T."/>
            <person name="Tanaka Y."/>
            <person name="Shaulsky G."/>
            <person name="Schleicher M."/>
            <person name="Weinstock G."/>
            <person name="Rosenthal A."/>
            <person name="Cox E.C."/>
            <person name="Chisholm R.L."/>
            <person name="Gibbs R."/>
            <person name="Loomis W.F."/>
            <person name="Platzer M."/>
            <person name="Kay R.R."/>
            <person name="Williams J."/>
            <person name="Dear P.H."/>
            <person name="Noegel A.A."/>
            <person name="Barrell B."/>
            <person name="Kuspa A."/>
        </authorList>
    </citation>
    <scope>NUCLEOTIDE SEQUENCE [LARGE SCALE GENOMIC DNA]</scope>
    <source>
        <strain evidence="2 3">AX4</strain>
    </source>
</reference>
<evidence type="ECO:0000313" key="2">
    <source>
        <dbReference type="EMBL" id="EAL71290.1"/>
    </source>
</evidence>
<dbReference type="GeneID" id="8618398"/>
<keyword evidence="1" id="KW-0472">Membrane</keyword>
<protein>
    <submittedName>
        <fullName evidence="2">Uncharacterized protein</fullName>
    </submittedName>
</protein>
<evidence type="ECO:0000313" key="3">
    <source>
        <dbReference type="Proteomes" id="UP000002195"/>
    </source>
</evidence>
<dbReference type="GO" id="GO:0006044">
    <property type="term" value="P:N-acetylglucosamine metabolic process"/>
    <property type="evidence" value="ECO:0000318"/>
    <property type="project" value="GO_Central"/>
</dbReference>
<dbReference type="GO" id="GO:0016020">
    <property type="term" value="C:membrane"/>
    <property type="evidence" value="ECO:0007669"/>
    <property type="project" value="InterPro"/>
</dbReference>
<keyword evidence="1" id="KW-1133">Transmembrane helix</keyword>
<keyword evidence="1" id="KW-0812">Transmembrane</keyword>